<dbReference type="InterPro" id="IPR001304">
    <property type="entry name" value="C-type_lectin-like"/>
</dbReference>
<organism evidence="5">
    <name type="scientific">Enterobius vermicularis</name>
    <name type="common">Human pinworm</name>
    <dbReference type="NCBI Taxonomy" id="51028"/>
    <lineage>
        <taxon>Eukaryota</taxon>
        <taxon>Metazoa</taxon>
        <taxon>Ecdysozoa</taxon>
        <taxon>Nematoda</taxon>
        <taxon>Chromadorea</taxon>
        <taxon>Rhabditida</taxon>
        <taxon>Spirurina</taxon>
        <taxon>Oxyuridomorpha</taxon>
        <taxon>Oxyuroidea</taxon>
        <taxon>Oxyuridae</taxon>
        <taxon>Enterobius</taxon>
    </lineage>
</organism>
<feature type="domain" description="C-type lectin" evidence="2">
    <location>
        <begin position="26"/>
        <end position="182"/>
    </location>
</feature>
<dbReference type="Gene3D" id="3.10.100.10">
    <property type="entry name" value="Mannose-Binding Protein A, subunit A"/>
    <property type="match status" value="2"/>
</dbReference>
<evidence type="ECO:0000313" key="5">
    <source>
        <dbReference type="WBParaSite" id="EVEC_0000159201-mRNA-1"/>
    </source>
</evidence>
<keyword evidence="1" id="KW-0472">Membrane</keyword>
<protein>
    <submittedName>
        <fullName evidence="5">C-type lectin domain-containing protein</fullName>
    </submittedName>
</protein>
<feature type="transmembrane region" description="Helical" evidence="1">
    <location>
        <begin position="399"/>
        <end position="418"/>
    </location>
</feature>
<reference evidence="3 4" key="2">
    <citation type="submission" date="2018-10" db="EMBL/GenBank/DDBJ databases">
        <authorList>
            <consortium name="Pathogen Informatics"/>
        </authorList>
    </citation>
    <scope>NUCLEOTIDE SEQUENCE [LARGE SCALE GENOMIC DNA]</scope>
</reference>
<gene>
    <name evidence="3" type="ORF">EVEC_LOCUS1300</name>
</gene>
<keyword evidence="1" id="KW-1133">Transmembrane helix</keyword>
<dbReference type="InterPro" id="IPR016186">
    <property type="entry name" value="C-type_lectin-like/link_sf"/>
</dbReference>
<dbReference type="EMBL" id="UXUI01007195">
    <property type="protein sequence ID" value="VDD86157.1"/>
    <property type="molecule type" value="Genomic_DNA"/>
</dbReference>
<reference evidence="5" key="1">
    <citation type="submission" date="2017-02" db="UniProtKB">
        <authorList>
            <consortium name="WormBaseParasite"/>
        </authorList>
    </citation>
    <scope>IDENTIFICATION</scope>
</reference>
<keyword evidence="4" id="KW-1185">Reference proteome</keyword>
<proteinExistence type="predicted"/>
<dbReference type="AlphaFoldDB" id="A0A0N4UVV5"/>
<sequence length="423" mass="48234">MVIGKAVTVKTCPHYPYANYLGIPRMIEGYKPLKSYCFYPVSARVANFYNVNPENEGKISYAITTLWAPQTFNQADEYCQTRFGGQLASFKDARERILLHKAVFPSFDERSHKSLGFLVGLKSYFHAYPIFTDGTDGSYGFNRSETESDKLPRCHGIVRSYKYPIDSMQAVKCTHFFKFVCKGRIFSIPKEVQKYMVDDTTKQADSNDICEEERELLYFFHATKVVDIRDGSSYCIHDFFVSRKVHITDFQEAEELCRTHLGGHLLSISNSEELRFLSGLLFPPLNGSMVELELRPLGLHYSHGDISNFTDGSNGLYAIKEGYKEKNSLDLLGKCFVFVHLYNENRSAIWRSNCKAETVYKRITCKVRNEPISNGKSKRFAASGIGRDSTQSKRNWEQFLIMGSIGAVSGLIIIALYISRSER</sequence>
<evidence type="ECO:0000313" key="3">
    <source>
        <dbReference type="EMBL" id="VDD86157.1"/>
    </source>
</evidence>
<accession>A0A0N4UVV5</accession>
<evidence type="ECO:0000259" key="2">
    <source>
        <dbReference type="SMART" id="SM00034"/>
    </source>
</evidence>
<dbReference type="WBParaSite" id="EVEC_0000159201-mRNA-1">
    <property type="protein sequence ID" value="EVEC_0000159201-mRNA-1"/>
    <property type="gene ID" value="EVEC_0000159201"/>
</dbReference>
<feature type="domain" description="C-type lectin" evidence="2">
    <location>
        <begin position="228"/>
        <end position="366"/>
    </location>
</feature>
<dbReference type="SMART" id="SM00034">
    <property type="entry name" value="CLECT"/>
    <property type="match status" value="2"/>
</dbReference>
<keyword evidence="1" id="KW-0812">Transmembrane</keyword>
<evidence type="ECO:0000256" key="1">
    <source>
        <dbReference type="SAM" id="Phobius"/>
    </source>
</evidence>
<dbReference type="SUPFAM" id="SSF56436">
    <property type="entry name" value="C-type lectin-like"/>
    <property type="match status" value="2"/>
</dbReference>
<evidence type="ECO:0000313" key="4">
    <source>
        <dbReference type="Proteomes" id="UP000274131"/>
    </source>
</evidence>
<dbReference type="CDD" id="cd00037">
    <property type="entry name" value="CLECT"/>
    <property type="match status" value="2"/>
</dbReference>
<dbReference type="Proteomes" id="UP000274131">
    <property type="component" value="Unassembled WGS sequence"/>
</dbReference>
<name>A0A0N4UVV5_ENTVE</name>
<dbReference type="InterPro" id="IPR016187">
    <property type="entry name" value="CTDL_fold"/>
</dbReference>